<dbReference type="SUPFAM" id="SSF56059">
    <property type="entry name" value="Glutathione synthetase ATP-binding domain-like"/>
    <property type="match status" value="1"/>
</dbReference>
<dbReference type="EMBL" id="CP000542">
    <property type="protein sequence ID" value="ABM56654.1"/>
    <property type="molecule type" value="Genomic_DNA"/>
</dbReference>
<gene>
    <name evidence="6" type="ordered locus">Veis_0875</name>
</gene>
<evidence type="ECO:0000256" key="2">
    <source>
        <dbReference type="ARBA" id="ARBA00022741"/>
    </source>
</evidence>
<evidence type="ECO:0000256" key="3">
    <source>
        <dbReference type="ARBA" id="ARBA00022840"/>
    </source>
</evidence>
<dbReference type="AlphaFoldDB" id="A1WG97"/>
<dbReference type="InterPro" id="IPR052032">
    <property type="entry name" value="ATP-dep_AA_Ligase"/>
</dbReference>
<dbReference type="GeneID" id="76459553"/>
<feature type="domain" description="ATP-grasp" evidence="5">
    <location>
        <begin position="121"/>
        <end position="315"/>
    </location>
</feature>
<evidence type="ECO:0000256" key="1">
    <source>
        <dbReference type="ARBA" id="ARBA00022598"/>
    </source>
</evidence>
<dbReference type="HOGENOM" id="CLU_029016_3_1_4"/>
<dbReference type="Proteomes" id="UP000000374">
    <property type="component" value="Chromosome"/>
</dbReference>
<dbReference type="PANTHER" id="PTHR43585:SF2">
    <property type="entry name" value="ATP-GRASP ENZYME FSQD"/>
    <property type="match status" value="1"/>
</dbReference>
<keyword evidence="1" id="KW-0436">Ligase</keyword>
<dbReference type="PANTHER" id="PTHR43585">
    <property type="entry name" value="FUMIPYRROLE BIOSYNTHESIS PROTEIN C"/>
    <property type="match status" value="1"/>
</dbReference>
<dbReference type="PROSITE" id="PS50975">
    <property type="entry name" value="ATP_GRASP"/>
    <property type="match status" value="1"/>
</dbReference>
<dbReference type="Gene3D" id="3.30.470.20">
    <property type="entry name" value="ATP-grasp fold, B domain"/>
    <property type="match status" value="1"/>
</dbReference>
<dbReference type="GO" id="GO:0005524">
    <property type="term" value="F:ATP binding"/>
    <property type="evidence" value="ECO:0007669"/>
    <property type="project" value="UniProtKB-UniRule"/>
</dbReference>
<keyword evidence="3 4" id="KW-0067">ATP-binding</keyword>
<dbReference type="KEGG" id="vei:Veis_0875"/>
<accession>A1WG97</accession>
<dbReference type="GO" id="GO:0046872">
    <property type="term" value="F:metal ion binding"/>
    <property type="evidence" value="ECO:0007669"/>
    <property type="project" value="InterPro"/>
</dbReference>
<dbReference type="Pfam" id="PF13535">
    <property type="entry name" value="ATP-grasp_4"/>
    <property type="match status" value="1"/>
</dbReference>
<evidence type="ECO:0000313" key="7">
    <source>
        <dbReference type="Proteomes" id="UP000000374"/>
    </source>
</evidence>
<dbReference type="OrthoDB" id="9803907at2"/>
<protein>
    <recommendedName>
        <fullName evidence="5">ATP-grasp domain-containing protein</fullName>
    </recommendedName>
</protein>
<dbReference type="InterPro" id="IPR011761">
    <property type="entry name" value="ATP-grasp"/>
</dbReference>
<evidence type="ECO:0000259" key="5">
    <source>
        <dbReference type="PROSITE" id="PS50975"/>
    </source>
</evidence>
<dbReference type="GO" id="GO:0016874">
    <property type="term" value="F:ligase activity"/>
    <property type="evidence" value="ECO:0007669"/>
    <property type="project" value="UniProtKB-KW"/>
</dbReference>
<dbReference type="STRING" id="391735.Veis_0875"/>
<evidence type="ECO:0000256" key="4">
    <source>
        <dbReference type="PROSITE-ProRule" id="PRU00409"/>
    </source>
</evidence>
<dbReference type="SMART" id="SM01209">
    <property type="entry name" value="GARS_A"/>
    <property type="match status" value="1"/>
</dbReference>
<reference evidence="7" key="1">
    <citation type="submission" date="2006-12" db="EMBL/GenBank/DDBJ databases">
        <title>Complete sequence of chromosome 1 of Verminephrobacter eiseniae EF01-2.</title>
        <authorList>
            <person name="Copeland A."/>
            <person name="Lucas S."/>
            <person name="Lapidus A."/>
            <person name="Barry K."/>
            <person name="Detter J.C."/>
            <person name="Glavina del Rio T."/>
            <person name="Dalin E."/>
            <person name="Tice H."/>
            <person name="Pitluck S."/>
            <person name="Chertkov O."/>
            <person name="Brettin T."/>
            <person name="Bruce D."/>
            <person name="Han C."/>
            <person name="Tapia R."/>
            <person name="Gilna P."/>
            <person name="Schmutz J."/>
            <person name="Larimer F."/>
            <person name="Land M."/>
            <person name="Hauser L."/>
            <person name="Kyrpides N."/>
            <person name="Kim E."/>
            <person name="Stahl D."/>
            <person name="Richardson P."/>
        </authorList>
    </citation>
    <scope>NUCLEOTIDE SEQUENCE [LARGE SCALE GENOMIC DNA]</scope>
    <source>
        <strain evidence="7">EF01-2</strain>
    </source>
</reference>
<evidence type="ECO:0000313" key="6">
    <source>
        <dbReference type="EMBL" id="ABM56654.1"/>
    </source>
</evidence>
<sequence>MNMHMEPDAVAASMNPGNRLALAIVDPSSAGYFIAKRALERGFMCIAISLSHAAPADIDFSWSRDCLDSNFDALVALDSYDAIMPGAESGVCLAEELAARLGLAGNDPETTARRRNKTAMAQAVAEAGIAVCRQACCRSVSDCMAWAEATGYPVVVKPEASSGGDLVRVCQTRDALSQHASAILDKPDRYGQNTRSVLIQAFMAGDEYTVDGVVSNQVLTIFAVGKYRKINLNGAMVYDKIDFLAPSDPAVDRRMLSYCEAVTRAVGVRVGPVHIEVMLTANGPLLVEIAARAHGGIGASVIDASFVPSFIDAIIDSYIPGASAGATGQIIRKKTSSIAFLISDRAGTLVAAPGIGNIRSLTSFVRLKCFTAPGDAIPKTVDLVTCPALVELSDDDPGVIEADIERIRELERSGAIWEIA</sequence>
<keyword evidence="2 4" id="KW-0547">Nucleotide-binding</keyword>
<dbReference type="eggNOG" id="COG0151">
    <property type="taxonomic scope" value="Bacteria"/>
</dbReference>
<name>A1WG97_VEREI</name>
<organism evidence="6 7">
    <name type="scientific">Verminephrobacter eiseniae (strain EF01-2)</name>
    <dbReference type="NCBI Taxonomy" id="391735"/>
    <lineage>
        <taxon>Bacteria</taxon>
        <taxon>Pseudomonadati</taxon>
        <taxon>Pseudomonadota</taxon>
        <taxon>Betaproteobacteria</taxon>
        <taxon>Burkholderiales</taxon>
        <taxon>Comamonadaceae</taxon>
        <taxon>Verminephrobacter</taxon>
    </lineage>
</organism>
<proteinExistence type="predicted"/>
<dbReference type="RefSeq" id="WP_011808667.1">
    <property type="nucleotide sequence ID" value="NC_008786.1"/>
</dbReference>
<keyword evidence="7" id="KW-1185">Reference proteome</keyword>